<dbReference type="EMBL" id="SGNZ01000004">
    <property type="protein sequence ID" value="TRA94052.1"/>
    <property type="molecule type" value="Genomic_DNA"/>
</dbReference>
<dbReference type="InterPro" id="IPR017880">
    <property type="entry name" value="KilA_N"/>
</dbReference>
<dbReference type="Proteomes" id="UP000319481">
    <property type="component" value="Unassembled WGS sequence"/>
</dbReference>
<dbReference type="Pfam" id="PF04383">
    <property type="entry name" value="KilA-N"/>
    <property type="match status" value="1"/>
</dbReference>
<evidence type="ECO:0000259" key="1">
    <source>
        <dbReference type="PROSITE" id="PS51301"/>
    </source>
</evidence>
<feature type="domain" description="KilA-N" evidence="1">
    <location>
        <begin position="1"/>
        <end position="116"/>
    </location>
</feature>
<dbReference type="InterPro" id="IPR018004">
    <property type="entry name" value="KilA/APSES_HTH"/>
</dbReference>
<name>A0ABY3BTK5_9HYPH</name>
<reference evidence="2 3" key="1">
    <citation type="journal article" date="2019" name="Appl. Microbiol. Biotechnol.">
        <title>Differential efficiency of wild type rhizogenic strains for rol gene transformation of plants.</title>
        <authorList>
            <person name="Desmet S."/>
            <person name="De Keyser E."/>
            <person name="Van Vaerenbergh J."/>
            <person name="Baeyen S."/>
            <person name="Van Huylenbroeck J."/>
            <person name="Geelen D."/>
            <person name="Dhooghe E."/>
        </authorList>
    </citation>
    <scope>NUCLEOTIDE SEQUENCE [LARGE SCALE GENOMIC DNA]</scope>
    <source>
        <strain evidence="2 3">GBBC3283</strain>
    </source>
</reference>
<gene>
    <name evidence="2" type="ORF">EXN23_10235</name>
</gene>
<organism evidence="2 3">
    <name type="scientific">Agrobacterium salinitolerans</name>
    <dbReference type="NCBI Taxonomy" id="1183413"/>
    <lineage>
        <taxon>Bacteria</taxon>
        <taxon>Pseudomonadati</taxon>
        <taxon>Pseudomonadota</taxon>
        <taxon>Alphaproteobacteria</taxon>
        <taxon>Hyphomicrobiales</taxon>
        <taxon>Rhizobiaceae</taxon>
        <taxon>Rhizobium/Agrobacterium group</taxon>
        <taxon>Agrobacterium</taxon>
    </lineage>
</organism>
<protein>
    <recommendedName>
        <fullName evidence="1">KilA-N domain-containing protein</fullName>
    </recommendedName>
</protein>
<dbReference type="SMART" id="SM01252">
    <property type="entry name" value="KilA-N"/>
    <property type="match status" value="1"/>
</dbReference>
<sequence length="258" mass="28771">MTDAKSSLIRLRGHLVEEDEFGRWNLNDIWLIAKAPSSRLPKEWVKKKPTKRLTEELQKKVTNSLLKENKPNIPVVYSKIDRGNSGTFAHPVLAAAYAGYLSAKLEIETREVWLRYRSGDVSLADEILQRATPEQNEWVGVRALSRSKRNEFTSTLQAHGVEGAGYALCTDAVYTGLFDENAQQLKVTKGIVKKSGSLRDAMDTDELISVMFAESLSRKKIETDDLIGNRQCVSATKQSTAFVRQAIEANRATALGAE</sequence>
<evidence type="ECO:0000313" key="3">
    <source>
        <dbReference type="Proteomes" id="UP000319481"/>
    </source>
</evidence>
<accession>A0ABY3BTK5</accession>
<keyword evidence="3" id="KW-1185">Reference proteome</keyword>
<dbReference type="PROSITE" id="PS51301">
    <property type="entry name" value="KILA_N"/>
    <property type="match status" value="1"/>
</dbReference>
<evidence type="ECO:0000313" key="2">
    <source>
        <dbReference type="EMBL" id="TRA94052.1"/>
    </source>
</evidence>
<comment type="caution">
    <text evidence="2">The sequence shown here is derived from an EMBL/GenBank/DDBJ whole genome shotgun (WGS) entry which is preliminary data.</text>
</comment>
<proteinExistence type="predicted"/>
<dbReference type="RefSeq" id="WP_142912590.1">
    <property type="nucleotide sequence ID" value="NZ_JAPZLP010000006.1"/>
</dbReference>